<feature type="domain" description="WRKY" evidence="7">
    <location>
        <begin position="146"/>
        <end position="214"/>
    </location>
</feature>
<evidence type="ECO:0000256" key="1">
    <source>
        <dbReference type="ARBA" id="ARBA00004123"/>
    </source>
</evidence>
<evidence type="ECO:0000256" key="6">
    <source>
        <dbReference type="SAM" id="MobiDB-lite"/>
    </source>
</evidence>
<evidence type="ECO:0000259" key="7">
    <source>
        <dbReference type="PROSITE" id="PS50811"/>
    </source>
</evidence>
<dbReference type="EMBL" id="CACRSJ010000105">
    <property type="protein sequence ID" value="VYS55101.1"/>
    <property type="molecule type" value="Genomic_DNA"/>
</dbReference>
<dbReference type="GO" id="GO:0003700">
    <property type="term" value="F:DNA-binding transcription factor activity"/>
    <property type="evidence" value="ECO:0007669"/>
    <property type="project" value="InterPro"/>
</dbReference>
<feature type="region of interest" description="Disordered" evidence="6">
    <location>
        <begin position="267"/>
        <end position="286"/>
    </location>
</feature>
<dbReference type="GO" id="GO:0005634">
    <property type="term" value="C:nucleus"/>
    <property type="evidence" value="ECO:0007669"/>
    <property type="project" value="UniProtKB-SubCell"/>
</dbReference>
<dbReference type="PANTHER" id="PTHR31282">
    <property type="entry name" value="WRKY TRANSCRIPTION FACTOR 21-RELATED"/>
    <property type="match status" value="1"/>
</dbReference>
<dbReference type="EMBL" id="LUHQ01000002">
    <property type="protein sequence ID" value="OAP08964.1"/>
    <property type="molecule type" value="Genomic_DNA"/>
</dbReference>
<dbReference type="ExpressionAtlas" id="A0A178VT46">
    <property type="expression patterns" value="baseline and differential"/>
</dbReference>
<feature type="region of interest" description="Disordered" evidence="6">
    <location>
        <begin position="109"/>
        <end position="130"/>
    </location>
</feature>
<evidence type="ECO:0000313" key="11">
    <source>
        <dbReference type="Proteomes" id="UP000426265"/>
    </source>
</evidence>
<proteinExistence type="predicted"/>
<dbReference type="InterPro" id="IPR003657">
    <property type="entry name" value="WRKY_dom"/>
</dbReference>
<feature type="compositionally biased region" description="Basic and acidic residues" evidence="6">
    <location>
        <begin position="267"/>
        <end position="282"/>
    </location>
</feature>
<keyword evidence="5" id="KW-0539">Nucleus</keyword>
<dbReference type="AlphaFoldDB" id="A0A178VT46"/>
<evidence type="ECO:0000313" key="9">
    <source>
        <dbReference type="EMBL" id="VYS55101.1"/>
    </source>
</evidence>
<sequence>MDSNSNNTKSIKRKVVDQLVEGYEFATQLQLLLSHQHSNQYHIDETRLVSGSGSVSGGPDPVDELMSKILGSFHKTISVLDSFDPVAVSVPIAVEGSWNASCGDDSATPVSCNGGDSGESKKKRLGVGKGKRGCYTRKTRSHTRIVEAKSSEDRYAWRKYGQKEILNTTFPRSYFRCTHKPTQGCKATKQVQKQDQDSEMFQITYIGYHTCTANDQTHAKTEPFDQEIIMDSEKTLAASTAQNHVNAMVQEQENNTSSVTAIDAGMVKEEQNNNGDQSKDYYEGSSTGEDLSLVWQETMMFDDHQNHYYCGETSTTSHQFGFIDNDDQFSSFFDSYCADYERTSAM</sequence>
<dbReference type="Proteomes" id="UP000078284">
    <property type="component" value="Chromosome 2"/>
</dbReference>
<name>A0A178VT46_ARATH</name>
<dbReference type="SUPFAM" id="SSF118290">
    <property type="entry name" value="WRKY DNA-binding domain"/>
    <property type="match status" value="1"/>
</dbReference>
<organism evidence="8 10">
    <name type="scientific">Arabidopsis thaliana</name>
    <name type="common">Mouse-ear cress</name>
    <dbReference type="NCBI Taxonomy" id="3702"/>
    <lineage>
        <taxon>Eukaryota</taxon>
        <taxon>Viridiplantae</taxon>
        <taxon>Streptophyta</taxon>
        <taxon>Embryophyta</taxon>
        <taxon>Tracheophyta</taxon>
        <taxon>Spermatophyta</taxon>
        <taxon>Magnoliopsida</taxon>
        <taxon>eudicotyledons</taxon>
        <taxon>Gunneridae</taxon>
        <taxon>Pentapetalae</taxon>
        <taxon>rosids</taxon>
        <taxon>malvids</taxon>
        <taxon>Brassicales</taxon>
        <taxon>Brassicaceae</taxon>
        <taxon>Camelineae</taxon>
        <taxon>Arabidopsis</taxon>
    </lineage>
</organism>
<dbReference type="OMA" id="YERTSAM"/>
<dbReference type="Gene3D" id="2.20.25.80">
    <property type="entry name" value="WRKY domain"/>
    <property type="match status" value="1"/>
</dbReference>
<keyword evidence="3" id="KW-0238">DNA-binding</keyword>
<dbReference type="Proteomes" id="UP000426265">
    <property type="component" value="Unassembled WGS sequence"/>
</dbReference>
<evidence type="ECO:0000256" key="4">
    <source>
        <dbReference type="ARBA" id="ARBA00023163"/>
    </source>
</evidence>
<evidence type="ECO:0000256" key="3">
    <source>
        <dbReference type="ARBA" id="ARBA00023125"/>
    </source>
</evidence>
<comment type="subcellular location">
    <subcellularLocation>
        <location evidence="1">Nucleus</location>
    </subcellularLocation>
</comment>
<reference evidence="10" key="1">
    <citation type="journal article" date="2016" name="Proc. Natl. Acad. Sci. U.S.A.">
        <title>Chromosome-level assembly of Arabidopsis thaliana Ler reveals the extent of translocation and inversion polymorphisms.</title>
        <authorList>
            <person name="Zapata L."/>
            <person name="Ding J."/>
            <person name="Willing E.M."/>
            <person name="Hartwig B."/>
            <person name="Bezdan D."/>
            <person name="Jiao W.B."/>
            <person name="Patel V."/>
            <person name="Velikkakam James G."/>
            <person name="Koornneef M."/>
            <person name="Ossowski S."/>
            <person name="Schneeberger K."/>
        </authorList>
    </citation>
    <scope>NUCLEOTIDE SEQUENCE [LARGE SCALE GENOMIC DNA]</scope>
    <source>
        <strain evidence="10">cv. Landsberg erecta</strain>
    </source>
</reference>
<accession>A0A178VT46</accession>
<keyword evidence="2" id="KW-0805">Transcription regulation</keyword>
<keyword evidence="4" id="KW-0804">Transcription</keyword>
<feature type="compositionally biased region" description="Basic residues" evidence="6">
    <location>
        <begin position="121"/>
        <end position="130"/>
    </location>
</feature>
<gene>
    <name evidence="8" type="ordered locus">AXX17_At2g37880</name>
    <name evidence="9" type="ORF">AN1_LOCUS10556</name>
</gene>
<evidence type="ECO:0000313" key="8">
    <source>
        <dbReference type="EMBL" id="OAP08964.1"/>
    </source>
</evidence>
<evidence type="ECO:0000256" key="5">
    <source>
        <dbReference type="ARBA" id="ARBA00023242"/>
    </source>
</evidence>
<reference evidence="9 11" key="3">
    <citation type="submission" date="2019-11" db="EMBL/GenBank/DDBJ databases">
        <authorList>
            <person name="Jiao W.-B."/>
            <person name="Schneeberger K."/>
        </authorList>
    </citation>
    <scope>NUCLEOTIDE SEQUENCE [LARGE SCALE GENOMIC DNA]</scope>
    <source>
        <strain evidence="11">cv. An-1</strain>
    </source>
</reference>
<evidence type="ECO:0000256" key="2">
    <source>
        <dbReference type="ARBA" id="ARBA00023015"/>
    </source>
</evidence>
<dbReference type="KEGG" id="ath:AT2G40750"/>
<dbReference type="InterPro" id="IPR044810">
    <property type="entry name" value="WRKY_plant"/>
</dbReference>
<dbReference type="InterPro" id="IPR036576">
    <property type="entry name" value="WRKY_dom_sf"/>
</dbReference>
<dbReference type="Pfam" id="PF03106">
    <property type="entry name" value="WRKY"/>
    <property type="match status" value="1"/>
</dbReference>
<evidence type="ECO:0000313" key="10">
    <source>
        <dbReference type="Proteomes" id="UP000078284"/>
    </source>
</evidence>
<dbReference type="SMART" id="SM00774">
    <property type="entry name" value="WRKY"/>
    <property type="match status" value="1"/>
</dbReference>
<dbReference type="PROSITE" id="PS50811">
    <property type="entry name" value="WRKY"/>
    <property type="match status" value="1"/>
</dbReference>
<dbReference type="GO" id="GO:0043565">
    <property type="term" value="F:sequence-specific DNA binding"/>
    <property type="evidence" value="ECO:0007669"/>
    <property type="project" value="InterPro"/>
</dbReference>
<reference evidence="8" key="2">
    <citation type="submission" date="2016-03" db="EMBL/GenBank/DDBJ databases">
        <title>Full-length assembly of Arabidopsis thaliana Ler reveals the complement of translocations and inversions.</title>
        <authorList>
            <person name="Zapata L."/>
            <person name="Schneeberger K."/>
            <person name="Ossowski S."/>
        </authorList>
    </citation>
    <scope>NUCLEOTIDE SEQUENCE [LARGE SCALE GENOMIC DNA]</scope>
    <source>
        <tissue evidence="8">Leaf</tissue>
    </source>
</reference>
<dbReference type="SMR" id="A0A178VT46"/>
<protein>
    <submittedName>
        <fullName evidence="8">WRKY54</fullName>
    </submittedName>
</protein>